<dbReference type="InParanoid" id="G9N6N0"/>
<dbReference type="RefSeq" id="XP_013952006.1">
    <property type="nucleotide sequence ID" value="XM_014096531.1"/>
</dbReference>
<feature type="compositionally biased region" description="Low complexity" evidence="2">
    <location>
        <begin position="459"/>
        <end position="471"/>
    </location>
</feature>
<dbReference type="Proteomes" id="UP000007115">
    <property type="component" value="Unassembled WGS sequence"/>
</dbReference>
<keyword evidence="1" id="KW-0479">Metal-binding</keyword>
<accession>G9N6N0</accession>
<dbReference type="VEuPathDB" id="FungiDB:TRIVIDRAFT_183171"/>
<evidence type="ECO:0000313" key="4">
    <source>
        <dbReference type="EMBL" id="EHK17813.1"/>
    </source>
</evidence>
<keyword evidence="5" id="KW-1185">Reference proteome</keyword>
<dbReference type="OMA" id="YPFIAHP"/>
<feature type="domain" description="C2H2-type" evidence="3">
    <location>
        <begin position="551"/>
        <end position="587"/>
    </location>
</feature>
<dbReference type="GO" id="GO:0006357">
    <property type="term" value="P:regulation of transcription by RNA polymerase II"/>
    <property type="evidence" value="ECO:0007669"/>
    <property type="project" value="TreeGrafter"/>
</dbReference>
<feature type="compositionally biased region" description="Polar residues" evidence="2">
    <location>
        <begin position="472"/>
        <end position="482"/>
    </location>
</feature>
<evidence type="ECO:0000259" key="3">
    <source>
        <dbReference type="PROSITE" id="PS50157"/>
    </source>
</evidence>
<dbReference type="InterPro" id="IPR051061">
    <property type="entry name" value="Zinc_finger_trans_reg"/>
</dbReference>
<dbReference type="GO" id="GO:0008270">
    <property type="term" value="F:zinc ion binding"/>
    <property type="evidence" value="ECO:0007669"/>
    <property type="project" value="UniProtKB-KW"/>
</dbReference>
<dbReference type="HOGENOM" id="CLU_013400_1_0_1"/>
<dbReference type="AlphaFoldDB" id="G9N6N0"/>
<dbReference type="PROSITE" id="PS50157">
    <property type="entry name" value="ZINC_FINGER_C2H2_2"/>
    <property type="match status" value="2"/>
</dbReference>
<dbReference type="PANTHER" id="PTHR46179:SF19">
    <property type="entry name" value="C2H2 FINGER DOMAIN TRANSCRIPTION FACTOR (EUROFUNG)-RELATED"/>
    <property type="match status" value="1"/>
</dbReference>
<dbReference type="eggNOG" id="ENOG502RBAK">
    <property type="taxonomic scope" value="Eukaryota"/>
</dbReference>
<dbReference type="EMBL" id="ABDF02000088">
    <property type="protein sequence ID" value="EHK17813.1"/>
    <property type="molecule type" value="Genomic_DNA"/>
</dbReference>
<comment type="caution">
    <text evidence="4">The sequence shown here is derived from an EMBL/GenBank/DDBJ whole genome shotgun (WGS) entry which is preliminary data.</text>
</comment>
<keyword evidence="1" id="KW-0862">Zinc</keyword>
<feature type="region of interest" description="Disordered" evidence="2">
    <location>
        <begin position="215"/>
        <end position="252"/>
    </location>
</feature>
<gene>
    <name evidence="4" type="ORF">TRIVIDRAFT_183171</name>
</gene>
<dbReference type="GeneID" id="25789147"/>
<dbReference type="SMART" id="SM00355">
    <property type="entry name" value="ZnF_C2H2"/>
    <property type="match status" value="3"/>
</dbReference>
<protein>
    <recommendedName>
        <fullName evidence="3">C2H2-type domain-containing protein</fullName>
    </recommendedName>
</protein>
<sequence>MLSVDHNSTQYQPFQQQQQQYNSINNSNNHHTKLDDFTFGQASDFDFSTSTIFPSTELSASNLEYLNAAIVTAFSPDSMRPDSSWDAAARFSTPKFGRLPHQRESSLSSLGSTGPASPFNSHIANPHIAVTDANGDGFMDMHSHDMTMSSASPYYQLAKTMPPYSNFHHLDNASVSEMAYPVSIPTTSHHKLRQDRNLLPAPEFANGLTRSHPASVASSIAGDSPATPVTGEVDLADRRRQGHGNGTVPKLDRTMTDVYGDELYNPNFTITSSPQQSQVTAAPSDVFNQRISAANSQHLSTIRNSPTSSISRDISPFRHGSPLAPSPLHDWATSHGTVAMNSQPRMPGQDRNGQHDAHFFQQQMTKTTQPGTPQTISPKDAVLEFNESGEESNMPLFSHTPINFGMDHLGRILPEGSVNGPASAAHSYSQGDNAGHIHNMPQVPQRYPFIAYPPNGQDASASQLSSAESNSTGSAAYNTPAPQSRPAGANADGGTYTCTYHGCTLRFETPNLLQKHKREGHRQSHGLAGARPHHDHMGMTSSLLNSQAGPHRCDRINPSTGKPCNTIFSRPYDLTRHEDTIHNAKKQKVHCNLCTEEKTFSRADALTRHYRVCHPDVELPGKHRRRGGA</sequence>
<dbReference type="STRING" id="413071.G9N6N0"/>
<evidence type="ECO:0000256" key="1">
    <source>
        <dbReference type="PROSITE-ProRule" id="PRU00042"/>
    </source>
</evidence>
<dbReference type="GO" id="GO:0005634">
    <property type="term" value="C:nucleus"/>
    <property type="evidence" value="ECO:0007669"/>
    <property type="project" value="TreeGrafter"/>
</dbReference>
<dbReference type="PANTHER" id="PTHR46179">
    <property type="entry name" value="ZINC FINGER PROTEIN"/>
    <property type="match status" value="1"/>
</dbReference>
<keyword evidence="1" id="KW-0863">Zinc-finger</keyword>
<name>G9N6N0_HYPVG</name>
<proteinExistence type="predicted"/>
<dbReference type="OrthoDB" id="7295497at2759"/>
<evidence type="ECO:0000313" key="5">
    <source>
        <dbReference type="Proteomes" id="UP000007115"/>
    </source>
</evidence>
<feature type="region of interest" description="Disordered" evidence="2">
    <location>
        <begin position="415"/>
        <end position="489"/>
    </location>
</feature>
<organism evidence="4 5">
    <name type="scientific">Hypocrea virens (strain Gv29-8 / FGSC 10586)</name>
    <name type="common">Gliocladium virens</name>
    <name type="synonym">Trichoderma virens</name>
    <dbReference type="NCBI Taxonomy" id="413071"/>
    <lineage>
        <taxon>Eukaryota</taxon>
        <taxon>Fungi</taxon>
        <taxon>Dikarya</taxon>
        <taxon>Ascomycota</taxon>
        <taxon>Pezizomycotina</taxon>
        <taxon>Sordariomycetes</taxon>
        <taxon>Hypocreomycetidae</taxon>
        <taxon>Hypocreales</taxon>
        <taxon>Hypocreaceae</taxon>
        <taxon>Trichoderma</taxon>
    </lineage>
</organism>
<reference evidence="4 5" key="1">
    <citation type="journal article" date="2011" name="Genome Biol.">
        <title>Comparative genome sequence analysis underscores mycoparasitism as the ancestral life style of Trichoderma.</title>
        <authorList>
            <person name="Kubicek C.P."/>
            <person name="Herrera-Estrella A."/>
            <person name="Seidl-Seiboth V."/>
            <person name="Martinez D.A."/>
            <person name="Druzhinina I.S."/>
            <person name="Thon M."/>
            <person name="Zeilinger S."/>
            <person name="Casas-Flores S."/>
            <person name="Horwitz B.A."/>
            <person name="Mukherjee P.K."/>
            <person name="Mukherjee M."/>
            <person name="Kredics L."/>
            <person name="Alcaraz L.D."/>
            <person name="Aerts A."/>
            <person name="Antal Z."/>
            <person name="Atanasova L."/>
            <person name="Cervantes-Badillo M.G."/>
            <person name="Challacombe J."/>
            <person name="Chertkov O."/>
            <person name="McCluskey K."/>
            <person name="Coulpier F."/>
            <person name="Deshpande N."/>
            <person name="von Doehren H."/>
            <person name="Ebbole D.J."/>
            <person name="Esquivel-Naranjo E.U."/>
            <person name="Fekete E."/>
            <person name="Flipphi M."/>
            <person name="Glaser F."/>
            <person name="Gomez-Rodriguez E.Y."/>
            <person name="Gruber S."/>
            <person name="Han C."/>
            <person name="Henrissat B."/>
            <person name="Hermosa R."/>
            <person name="Hernandez-Onate M."/>
            <person name="Karaffa L."/>
            <person name="Kosti I."/>
            <person name="Le Crom S."/>
            <person name="Lindquist E."/>
            <person name="Lucas S."/>
            <person name="Luebeck M."/>
            <person name="Luebeck P.S."/>
            <person name="Margeot A."/>
            <person name="Metz B."/>
            <person name="Misra M."/>
            <person name="Nevalainen H."/>
            <person name="Omann M."/>
            <person name="Packer N."/>
            <person name="Perrone G."/>
            <person name="Uresti-Rivera E.E."/>
            <person name="Salamov A."/>
            <person name="Schmoll M."/>
            <person name="Seiboth B."/>
            <person name="Shapiro H."/>
            <person name="Sukno S."/>
            <person name="Tamayo-Ramos J.A."/>
            <person name="Tisch D."/>
            <person name="Wiest A."/>
            <person name="Wilkinson H.H."/>
            <person name="Zhang M."/>
            <person name="Coutinho P.M."/>
            <person name="Kenerley C.M."/>
            <person name="Monte E."/>
            <person name="Baker S.E."/>
            <person name="Grigoriev I.V."/>
        </authorList>
    </citation>
    <scope>NUCLEOTIDE SEQUENCE [LARGE SCALE GENOMIC DNA]</scope>
    <source>
        <strain evidence="5">Gv29-8 / FGSC 10586</strain>
    </source>
</reference>
<dbReference type="Gene3D" id="3.30.160.60">
    <property type="entry name" value="Classic Zinc Finger"/>
    <property type="match status" value="1"/>
</dbReference>
<feature type="domain" description="C2H2-type" evidence="3">
    <location>
        <begin position="496"/>
        <end position="526"/>
    </location>
</feature>
<evidence type="ECO:0000256" key="2">
    <source>
        <dbReference type="SAM" id="MobiDB-lite"/>
    </source>
</evidence>
<dbReference type="PROSITE" id="PS00028">
    <property type="entry name" value="ZINC_FINGER_C2H2_1"/>
    <property type="match status" value="1"/>
</dbReference>
<dbReference type="InterPro" id="IPR013087">
    <property type="entry name" value="Znf_C2H2_type"/>
</dbReference>